<evidence type="ECO:0000259" key="1">
    <source>
        <dbReference type="PROSITE" id="PS51186"/>
    </source>
</evidence>
<dbReference type="STRING" id="29367.CLPUN_22170"/>
<dbReference type="Gene3D" id="3.40.630.30">
    <property type="match status" value="1"/>
</dbReference>
<dbReference type="InterPro" id="IPR016181">
    <property type="entry name" value="Acyl_CoA_acyltransferase"/>
</dbReference>
<comment type="caution">
    <text evidence="2">The sequence shown here is derived from an EMBL/GenBank/DDBJ whole genome shotgun (WGS) entry which is preliminary data.</text>
</comment>
<evidence type="ECO:0000313" key="2">
    <source>
        <dbReference type="EMBL" id="OOM77543.1"/>
    </source>
</evidence>
<feature type="domain" description="N-acetyltransferase" evidence="1">
    <location>
        <begin position="19"/>
        <end position="169"/>
    </location>
</feature>
<dbReference type="RefSeq" id="WP_242954109.1">
    <property type="nucleotide sequence ID" value="NZ_LZZM01000148.1"/>
</dbReference>
<dbReference type="CDD" id="cd04301">
    <property type="entry name" value="NAT_SF"/>
    <property type="match status" value="1"/>
</dbReference>
<gene>
    <name evidence="2" type="ORF">CLPUN_22170</name>
</gene>
<evidence type="ECO:0000313" key="3">
    <source>
        <dbReference type="Proteomes" id="UP000190890"/>
    </source>
</evidence>
<accession>A0A1S8TIC0</accession>
<keyword evidence="3" id="KW-1185">Reference proteome</keyword>
<sequence>MYDIIKYIIIEINDRMIEMDLKQLSSGEVEFIYNKHMIVDFPTEELKPIDAIQKLIKRKIYKCYGLYDSEELLAYAFFNTSKSYLLLDYYSVCKKYRNKGIGSKFLSILKENFKNYSGIIVEVEDIKAAYTEAEKIIRKRRIDFYKKNGMKMTNVLCELFNVNYSIMCLSNIELYDSIIYEELQNIYKEMIPSKFYSKYVKFGYKEIK</sequence>
<dbReference type="AlphaFoldDB" id="A0A1S8TIC0"/>
<dbReference type="EMBL" id="LZZM01000148">
    <property type="protein sequence ID" value="OOM77543.1"/>
    <property type="molecule type" value="Genomic_DNA"/>
</dbReference>
<dbReference type="SUPFAM" id="SSF55729">
    <property type="entry name" value="Acyl-CoA N-acyltransferases (Nat)"/>
    <property type="match status" value="1"/>
</dbReference>
<protein>
    <recommendedName>
        <fullName evidence="1">N-acetyltransferase domain-containing protein</fullName>
    </recommendedName>
</protein>
<reference evidence="2 3" key="1">
    <citation type="submission" date="2016-05" db="EMBL/GenBank/DDBJ databases">
        <title>Microbial solvent formation.</title>
        <authorList>
            <person name="Poehlein A."/>
            <person name="Montoya Solano J.D."/>
            <person name="Flitsch S."/>
            <person name="Krabben P."/>
            <person name="Duerre P."/>
            <person name="Daniel R."/>
        </authorList>
    </citation>
    <scope>NUCLEOTIDE SEQUENCE [LARGE SCALE GENOMIC DNA]</scope>
    <source>
        <strain evidence="2 3">DSM 2619</strain>
    </source>
</reference>
<dbReference type="InterPro" id="IPR000182">
    <property type="entry name" value="GNAT_dom"/>
</dbReference>
<proteinExistence type="predicted"/>
<dbReference type="GO" id="GO:0016747">
    <property type="term" value="F:acyltransferase activity, transferring groups other than amino-acyl groups"/>
    <property type="evidence" value="ECO:0007669"/>
    <property type="project" value="InterPro"/>
</dbReference>
<organism evidence="2 3">
    <name type="scientific">Clostridium puniceum</name>
    <dbReference type="NCBI Taxonomy" id="29367"/>
    <lineage>
        <taxon>Bacteria</taxon>
        <taxon>Bacillati</taxon>
        <taxon>Bacillota</taxon>
        <taxon>Clostridia</taxon>
        <taxon>Eubacteriales</taxon>
        <taxon>Clostridiaceae</taxon>
        <taxon>Clostridium</taxon>
    </lineage>
</organism>
<dbReference type="Proteomes" id="UP000190890">
    <property type="component" value="Unassembled WGS sequence"/>
</dbReference>
<dbReference type="PROSITE" id="PS51186">
    <property type="entry name" value="GNAT"/>
    <property type="match status" value="1"/>
</dbReference>
<name>A0A1S8TIC0_9CLOT</name>